<reference evidence="5" key="1">
    <citation type="journal article" date="2014" name="Proc. Natl. Acad. Sci. U.S.A.">
        <title>Extensive sampling of basidiomycete genomes demonstrates inadequacy of the white-rot/brown-rot paradigm for wood decay fungi.</title>
        <authorList>
            <person name="Riley R."/>
            <person name="Salamov A.A."/>
            <person name="Brown D.W."/>
            <person name="Nagy L.G."/>
            <person name="Floudas D."/>
            <person name="Held B.W."/>
            <person name="Levasseur A."/>
            <person name="Lombard V."/>
            <person name="Morin E."/>
            <person name="Otillar R."/>
            <person name="Lindquist E.A."/>
            <person name="Sun H."/>
            <person name="LaButti K.M."/>
            <person name="Schmutz J."/>
            <person name="Jabbour D."/>
            <person name="Luo H."/>
            <person name="Baker S.E."/>
            <person name="Pisabarro A.G."/>
            <person name="Walton J.D."/>
            <person name="Blanchette R.A."/>
            <person name="Henrissat B."/>
            <person name="Martin F."/>
            <person name="Cullen D."/>
            <person name="Hibbett D.S."/>
            <person name="Grigoriev I.V."/>
        </authorList>
    </citation>
    <scope>NUCLEOTIDE SEQUENCE [LARGE SCALE GENOMIC DNA]</scope>
    <source>
        <strain evidence="5">FD-172 SS1</strain>
    </source>
</reference>
<gene>
    <name evidence="4" type="ORF">BOTBODRAFT_595183</name>
</gene>
<dbReference type="AlphaFoldDB" id="A0A067LWE4"/>
<dbReference type="Proteomes" id="UP000027195">
    <property type="component" value="Unassembled WGS sequence"/>
</dbReference>
<keyword evidence="2" id="KW-0472">Membrane</keyword>
<evidence type="ECO:0000256" key="2">
    <source>
        <dbReference type="SAM" id="Phobius"/>
    </source>
</evidence>
<evidence type="ECO:0000313" key="4">
    <source>
        <dbReference type="EMBL" id="KDQ07693.1"/>
    </source>
</evidence>
<organism evidence="4 5">
    <name type="scientific">Botryobasidium botryosum (strain FD-172 SS1)</name>
    <dbReference type="NCBI Taxonomy" id="930990"/>
    <lineage>
        <taxon>Eukaryota</taxon>
        <taxon>Fungi</taxon>
        <taxon>Dikarya</taxon>
        <taxon>Basidiomycota</taxon>
        <taxon>Agaricomycotina</taxon>
        <taxon>Agaricomycetes</taxon>
        <taxon>Cantharellales</taxon>
        <taxon>Botryobasidiaceae</taxon>
        <taxon>Botryobasidium</taxon>
    </lineage>
</organism>
<protein>
    <recommendedName>
        <fullName evidence="3">DUF6535 domain-containing protein</fullName>
    </recommendedName>
</protein>
<feature type="region of interest" description="Disordered" evidence="1">
    <location>
        <begin position="1"/>
        <end position="101"/>
    </location>
</feature>
<name>A0A067LWE4_BOTB1</name>
<dbReference type="Pfam" id="PF20153">
    <property type="entry name" value="DUF6535"/>
    <property type="match status" value="1"/>
</dbReference>
<dbReference type="HOGENOM" id="CLU_018688_1_1_1"/>
<dbReference type="InterPro" id="IPR045338">
    <property type="entry name" value="DUF6535"/>
</dbReference>
<accession>A0A067LWE4</accession>
<proteinExistence type="predicted"/>
<keyword evidence="2" id="KW-1133">Transmembrane helix</keyword>
<evidence type="ECO:0000313" key="5">
    <source>
        <dbReference type="Proteomes" id="UP000027195"/>
    </source>
</evidence>
<evidence type="ECO:0000259" key="3">
    <source>
        <dbReference type="Pfam" id="PF20153"/>
    </source>
</evidence>
<feature type="transmembrane region" description="Helical" evidence="2">
    <location>
        <begin position="196"/>
        <end position="219"/>
    </location>
</feature>
<keyword evidence="5" id="KW-1185">Reference proteome</keyword>
<feature type="compositionally biased region" description="Polar residues" evidence="1">
    <location>
        <begin position="39"/>
        <end position="48"/>
    </location>
</feature>
<keyword evidence="2" id="KW-0812">Transmembrane</keyword>
<dbReference type="OrthoDB" id="3235960at2759"/>
<dbReference type="EMBL" id="KL198102">
    <property type="protein sequence ID" value="KDQ07693.1"/>
    <property type="molecule type" value="Genomic_DNA"/>
</dbReference>
<evidence type="ECO:0000256" key="1">
    <source>
        <dbReference type="SAM" id="MobiDB-lite"/>
    </source>
</evidence>
<feature type="transmembrane region" description="Helical" evidence="2">
    <location>
        <begin position="249"/>
        <end position="274"/>
    </location>
</feature>
<feature type="domain" description="DUF6535" evidence="3">
    <location>
        <begin position="109"/>
        <end position="277"/>
    </location>
</feature>
<dbReference type="InParanoid" id="A0A067LWE4"/>
<sequence>MTITSGGIDLGAQMLPGGSSQGVASPKLKEVSDPLPFASTISGTTGPPESSRGACENDSGPKDGVHATAVNSTSELKTSECGPEAEGVEIPGLDRDDPLFEDEPESTFWTEYVRLAEKRDYVLVEGWNKSMDNLLIFAGLFSAVVTTFLAESYQRLSENPSTGTNALLREISTSMGNPQSQSFPFKPSASAVRVNCLWFCSLILSLSATVVIVLAKQWIDDYDDYKNYPGSSRERGRVRQSRYTNLQQWHIPTIIESLPTLLLAALGLFLVGLVDFL</sequence>